<dbReference type="GO" id="GO:0005886">
    <property type="term" value="C:plasma membrane"/>
    <property type="evidence" value="ECO:0007669"/>
    <property type="project" value="TreeGrafter"/>
</dbReference>
<reference evidence="13" key="1">
    <citation type="submission" date="2020-11" db="EMBL/GenBank/DDBJ databases">
        <authorList>
            <person name="Tran Van P."/>
        </authorList>
    </citation>
    <scope>NUCLEOTIDE SEQUENCE</scope>
</reference>
<evidence type="ECO:0000256" key="10">
    <source>
        <dbReference type="ARBA" id="ARBA00023201"/>
    </source>
</evidence>
<evidence type="ECO:0000256" key="2">
    <source>
        <dbReference type="ARBA" id="ARBA00007193"/>
    </source>
</evidence>
<gene>
    <name evidence="13" type="ORF">DSTB1V02_LOCUS6341</name>
</gene>
<keyword evidence="3 12" id="KW-0813">Transport</keyword>
<dbReference type="PANTHER" id="PTHR11690:SF300">
    <property type="entry name" value="PICKPOCKET PROTEIN 19"/>
    <property type="match status" value="1"/>
</dbReference>
<evidence type="ECO:0000313" key="14">
    <source>
        <dbReference type="Proteomes" id="UP000677054"/>
    </source>
</evidence>
<evidence type="ECO:0000256" key="3">
    <source>
        <dbReference type="ARBA" id="ARBA00022448"/>
    </source>
</evidence>
<protein>
    <submittedName>
        <fullName evidence="13">Uncharacterized protein</fullName>
    </submittedName>
</protein>
<dbReference type="Gene3D" id="1.10.287.770">
    <property type="entry name" value="YojJ-like"/>
    <property type="match status" value="1"/>
</dbReference>
<name>A0A7R8XAW4_9CRUS</name>
<dbReference type="AlphaFoldDB" id="A0A7R8XAW4"/>
<proteinExistence type="inferred from homology"/>
<dbReference type="OrthoDB" id="6021021at2759"/>
<dbReference type="EMBL" id="LR900668">
    <property type="protein sequence ID" value="CAD7246491.1"/>
    <property type="molecule type" value="Genomic_DNA"/>
</dbReference>
<evidence type="ECO:0000256" key="9">
    <source>
        <dbReference type="ARBA" id="ARBA00023136"/>
    </source>
</evidence>
<keyword evidence="7" id="KW-0915">Sodium</keyword>
<evidence type="ECO:0000256" key="6">
    <source>
        <dbReference type="ARBA" id="ARBA00022989"/>
    </source>
</evidence>
<evidence type="ECO:0000256" key="7">
    <source>
        <dbReference type="ARBA" id="ARBA00023053"/>
    </source>
</evidence>
<keyword evidence="10 12" id="KW-0739">Sodium transport</keyword>
<comment type="subcellular location">
    <subcellularLocation>
        <location evidence="1">Membrane</location>
        <topology evidence="1">Multi-pass membrane protein</topology>
    </subcellularLocation>
</comment>
<sequence>MWEVYASNPTSSLFKIETRREMESPAFTVCPRPGVSDSHLASMGLHIGNLDSKNAKYIQRDARKTVYDVFRETRVRIQDIWLNSVARGRSDDNNANCNVVYAVSYDRHGREILHTPCGRWEETLFSSRIFCMLEFCWCYTLYPNITMRMGADSGVISLSFNTTILMNRLESLEEVNVFVDDPRLAGTDLRFLTLGKRITLHGGSSVFLHASLREMHLLDKTKEPCDDRPSYSQVKCVSACLDGLLMERVKCVIPDMMYGGKATGEGKPKCNSSEEVGEFMGRVARFRAEAESELRNCSCPQPCLLREYHLSQVPGSISRLTSDPHRIFLDIQFPTTKVETFKEQPATSLVEILSEIGGCVGVCLGLSILTVYEILEVSFFFLCSRVKGF</sequence>
<dbReference type="PANTHER" id="PTHR11690">
    <property type="entry name" value="AMILORIDE-SENSITIVE SODIUM CHANNEL-RELATED"/>
    <property type="match status" value="1"/>
</dbReference>
<dbReference type="EMBL" id="CAJPEV010001151">
    <property type="protein sequence ID" value="CAG0891026.1"/>
    <property type="molecule type" value="Genomic_DNA"/>
</dbReference>
<keyword evidence="14" id="KW-1185">Reference proteome</keyword>
<keyword evidence="5 12" id="KW-0812">Transmembrane</keyword>
<comment type="similarity">
    <text evidence="2 12">Belongs to the amiloride-sensitive sodium channel (TC 1.A.6) family.</text>
</comment>
<dbReference type="Pfam" id="PF00858">
    <property type="entry name" value="ASC"/>
    <property type="match status" value="1"/>
</dbReference>
<dbReference type="InterPro" id="IPR001873">
    <property type="entry name" value="ENaC"/>
</dbReference>
<evidence type="ECO:0000256" key="12">
    <source>
        <dbReference type="RuleBase" id="RU000679"/>
    </source>
</evidence>
<keyword evidence="4 12" id="KW-0894">Sodium channel</keyword>
<organism evidence="13">
    <name type="scientific">Darwinula stevensoni</name>
    <dbReference type="NCBI Taxonomy" id="69355"/>
    <lineage>
        <taxon>Eukaryota</taxon>
        <taxon>Metazoa</taxon>
        <taxon>Ecdysozoa</taxon>
        <taxon>Arthropoda</taxon>
        <taxon>Crustacea</taxon>
        <taxon>Oligostraca</taxon>
        <taxon>Ostracoda</taxon>
        <taxon>Podocopa</taxon>
        <taxon>Podocopida</taxon>
        <taxon>Darwinulocopina</taxon>
        <taxon>Darwinuloidea</taxon>
        <taxon>Darwinulidae</taxon>
        <taxon>Darwinula</taxon>
    </lineage>
</organism>
<evidence type="ECO:0000256" key="4">
    <source>
        <dbReference type="ARBA" id="ARBA00022461"/>
    </source>
</evidence>
<evidence type="ECO:0000313" key="13">
    <source>
        <dbReference type="EMBL" id="CAD7246491.1"/>
    </source>
</evidence>
<keyword evidence="8 12" id="KW-0406">Ion transport</keyword>
<evidence type="ECO:0000256" key="8">
    <source>
        <dbReference type="ARBA" id="ARBA00023065"/>
    </source>
</evidence>
<evidence type="ECO:0000256" key="5">
    <source>
        <dbReference type="ARBA" id="ARBA00022692"/>
    </source>
</evidence>
<dbReference type="PRINTS" id="PR01078">
    <property type="entry name" value="AMINACHANNEL"/>
</dbReference>
<accession>A0A7R8XAW4</accession>
<dbReference type="GO" id="GO:0015280">
    <property type="term" value="F:ligand-gated sodium channel activity"/>
    <property type="evidence" value="ECO:0007669"/>
    <property type="project" value="TreeGrafter"/>
</dbReference>
<dbReference type="Proteomes" id="UP000677054">
    <property type="component" value="Unassembled WGS sequence"/>
</dbReference>
<keyword evidence="9" id="KW-0472">Membrane</keyword>
<evidence type="ECO:0000256" key="11">
    <source>
        <dbReference type="ARBA" id="ARBA00023303"/>
    </source>
</evidence>
<keyword evidence="6" id="KW-1133">Transmembrane helix</keyword>
<keyword evidence="11 12" id="KW-0407">Ion channel</keyword>
<evidence type="ECO:0000256" key="1">
    <source>
        <dbReference type="ARBA" id="ARBA00004141"/>
    </source>
</evidence>